<keyword evidence="2" id="KW-1185">Reference proteome</keyword>
<evidence type="ECO:0000313" key="1">
    <source>
        <dbReference type="EMBL" id="TQM02093.1"/>
    </source>
</evidence>
<dbReference type="RefSeq" id="WP_142063619.1">
    <property type="nucleotide sequence ID" value="NZ_VFPA01000007.1"/>
</dbReference>
<name>A0A543CYB6_9PSEU</name>
<proteinExistence type="predicted"/>
<accession>A0A543CYB6</accession>
<dbReference type="OrthoDB" id="3574392at2"/>
<evidence type="ECO:0000313" key="2">
    <source>
        <dbReference type="Proteomes" id="UP000315677"/>
    </source>
</evidence>
<dbReference type="EMBL" id="VFPA01000007">
    <property type="protein sequence ID" value="TQM02093.1"/>
    <property type="molecule type" value="Genomic_DNA"/>
</dbReference>
<organism evidence="1 2">
    <name type="scientific">Pseudonocardia kunmingensis</name>
    <dbReference type="NCBI Taxonomy" id="630975"/>
    <lineage>
        <taxon>Bacteria</taxon>
        <taxon>Bacillati</taxon>
        <taxon>Actinomycetota</taxon>
        <taxon>Actinomycetes</taxon>
        <taxon>Pseudonocardiales</taxon>
        <taxon>Pseudonocardiaceae</taxon>
        <taxon>Pseudonocardia</taxon>
    </lineage>
</organism>
<comment type="caution">
    <text evidence="1">The sequence shown here is derived from an EMBL/GenBank/DDBJ whole genome shotgun (WGS) entry which is preliminary data.</text>
</comment>
<dbReference type="Proteomes" id="UP000315677">
    <property type="component" value="Unassembled WGS sequence"/>
</dbReference>
<sequence length="141" mass="15261">MTSRQPADRPERVLADLLGLLAVADQALLLEGCAEAVLQDSGEQGTGEPAPDGVRIAGEYRRLWRWSLDFAPYAGEGSLERQVSDVVLGHHRLLRATARVPVPCHPAIGELRRKTAALRSVRDELDLWINTLTPAAGPPPG</sequence>
<reference evidence="1 2" key="1">
    <citation type="submission" date="2019-06" db="EMBL/GenBank/DDBJ databases">
        <title>Sequencing the genomes of 1000 actinobacteria strains.</title>
        <authorList>
            <person name="Klenk H.-P."/>
        </authorList>
    </citation>
    <scope>NUCLEOTIDE SEQUENCE [LARGE SCALE GENOMIC DNA]</scope>
    <source>
        <strain evidence="1 2">DSM 45301</strain>
    </source>
</reference>
<protein>
    <submittedName>
        <fullName evidence="1">Uncharacterized protein</fullName>
    </submittedName>
</protein>
<gene>
    <name evidence="1" type="ORF">FB558_7954</name>
</gene>
<dbReference type="AlphaFoldDB" id="A0A543CYB6"/>